<dbReference type="Proteomes" id="UP000694387">
    <property type="component" value="Chromosome 3"/>
</dbReference>
<evidence type="ECO:0008006" key="13">
    <source>
        <dbReference type="Google" id="ProtNLM"/>
    </source>
</evidence>
<dbReference type="Gene3D" id="1.10.287.1060">
    <property type="entry name" value="ESAT-6-like"/>
    <property type="match status" value="1"/>
</dbReference>
<name>A0A8C4N579_EQUAS</name>
<keyword evidence="7" id="KW-0653">Protein transport</keyword>
<dbReference type="GO" id="GO:0000815">
    <property type="term" value="C:ESCRT III complex"/>
    <property type="evidence" value="ECO:0007669"/>
    <property type="project" value="TreeGrafter"/>
</dbReference>
<dbReference type="GO" id="GO:0005829">
    <property type="term" value="C:cytosol"/>
    <property type="evidence" value="ECO:0007669"/>
    <property type="project" value="UniProtKB-SubCell"/>
</dbReference>
<dbReference type="PANTHER" id="PTHR22761:SF4">
    <property type="entry name" value="CHARGED MULTIVESICULAR BODY PROTEIN 4B"/>
    <property type="match status" value="1"/>
</dbReference>
<keyword evidence="12" id="KW-1185">Reference proteome</keyword>
<evidence type="ECO:0000256" key="9">
    <source>
        <dbReference type="ARBA" id="ARBA00023136"/>
    </source>
</evidence>
<evidence type="ECO:0000256" key="3">
    <source>
        <dbReference type="ARBA" id="ARBA00006190"/>
    </source>
</evidence>
<reference evidence="11" key="2">
    <citation type="submission" date="2025-08" db="UniProtKB">
        <authorList>
            <consortium name="Ensembl"/>
        </authorList>
    </citation>
    <scope>IDENTIFICATION</scope>
</reference>
<evidence type="ECO:0000313" key="11">
    <source>
        <dbReference type="Ensembl" id="ENSEASP00005032533.2"/>
    </source>
</evidence>
<comment type="similarity">
    <text evidence="3">Belongs to the SNF7 family.</text>
</comment>
<keyword evidence="9" id="KW-0472">Membrane</keyword>
<evidence type="ECO:0000256" key="6">
    <source>
        <dbReference type="ARBA" id="ARBA00022753"/>
    </source>
</evidence>
<dbReference type="GO" id="GO:0005771">
    <property type="term" value="C:multivesicular body"/>
    <property type="evidence" value="ECO:0007669"/>
    <property type="project" value="TreeGrafter"/>
</dbReference>
<protein>
    <recommendedName>
        <fullName evidence="13">Charged multivesicular body protein 4B</fullName>
    </recommendedName>
</protein>
<keyword evidence="4" id="KW-0813">Transport</keyword>
<feature type="compositionally biased region" description="Gly residues" evidence="10">
    <location>
        <begin position="8"/>
        <end position="19"/>
    </location>
</feature>
<dbReference type="GO" id="GO:0031902">
    <property type="term" value="C:late endosome membrane"/>
    <property type="evidence" value="ECO:0007669"/>
    <property type="project" value="UniProtKB-SubCell"/>
</dbReference>
<sequence>MSVFGKLVGAGRGKAGKGGPTPPGGHPKQEFREKKIEQELTAAKKHGTKNKRAALQALKRKKRYEKQLAQIDGTLSIIEFQREALKNANTNTDVLKSMGYASKAMKAAHDNMDIDKVDELVQEIANQQKLAEEISTAISKPVGFGEGFDEDELMAELEELEQEEPDKNLLEISGPETVPLPNVPSVKPTIKTHQEEGRGRRRHEGIGELGWIHLTGPNSFSCGICPCEKQPTWDKVHLELQNIREEN</sequence>
<evidence type="ECO:0000256" key="1">
    <source>
        <dbReference type="ARBA" id="ARBA00004514"/>
    </source>
</evidence>
<dbReference type="AlphaFoldDB" id="A0A8C4N579"/>
<evidence type="ECO:0000256" key="8">
    <source>
        <dbReference type="ARBA" id="ARBA00023054"/>
    </source>
</evidence>
<keyword evidence="6" id="KW-0967">Endosome</keyword>
<accession>A0A8C4N579</accession>
<dbReference type="GO" id="GO:0032511">
    <property type="term" value="P:late endosome to vacuole transport via multivesicular body sorting pathway"/>
    <property type="evidence" value="ECO:0007669"/>
    <property type="project" value="TreeGrafter"/>
</dbReference>
<evidence type="ECO:0000313" key="12">
    <source>
        <dbReference type="Proteomes" id="UP000694387"/>
    </source>
</evidence>
<comment type="subcellular location">
    <subcellularLocation>
        <location evidence="1">Cytoplasm</location>
        <location evidence="1">Cytosol</location>
    </subcellularLocation>
    <subcellularLocation>
        <location evidence="2">Late endosome membrane</location>
        <topology evidence="2">Peripheral membrane protein</topology>
    </subcellularLocation>
</comment>
<dbReference type="Ensembl" id="ENSEAST00005035446.2">
    <property type="protein sequence ID" value="ENSEASP00005032533.2"/>
    <property type="gene ID" value="ENSEASG00005022216.2"/>
</dbReference>
<keyword evidence="8" id="KW-0175">Coiled coil</keyword>
<evidence type="ECO:0000256" key="10">
    <source>
        <dbReference type="SAM" id="MobiDB-lite"/>
    </source>
</evidence>
<dbReference type="Gene3D" id="6.10.250.1710">
    <property type="match status" value="1"/>
</dbReference>
<dbReference type="Pfam" id="PF03357">
    <property type="entry name" value="Snf7"/>
    <property type="match status" value="1"/>
</dbReference>
<reference evidence="11 12" key="1">
    <citation type="journal article" date="2020" name="Nat. Commun.">
        <title>Donkey genomes provide new insights into domestication and selection for coat color.</title>
        <authorList>
            <person name="Wang"/>
            <person name="C."/>
            <person name="Li"/>
            <person name="H."/>
            <person name="Guo"/>
            <person name="Y."/>
            <person name="Huang"/>
            <person name="J."/>
            <person name="Sun"/>
            <person name="Y."/>
            <person name="Min"/>
            <person name="J."/>
            <person name="Wang"/>
            <person name="J."/>
            <person name="Fang"/>
            <person name="X."/>
            <person name="Zhao"/>
            <person name="Z."/>
            <person name="Wang"/>
            <person name="S."/>
            <person name="Zhang"/>
            <person name="Y."/>
            <person name="Liu"/>
            <person name="Q."/>
            <person name="Jiang"/>
            <person name="Q."/>
            <person name="Wang"/>
            <person name="X."/>
            <person name="Guo"/>
            <person name="Y."/>
            <person name="Yang"/>
            <person name="C."/>
            <person name="Wang"/>
            <person name="Y."/>
            <person name="Tian"/>
            <person name="F."/>
            <person name="Zhuang"/>
            <person name="G."/>
            <person name="Fan"/>
            <person name="Y."/>
            <person name="Gao"/>
            <person name="Q."/>
            <person name="Li"/>
            <person name="Y."/>
            <person name="Ju"/>
            <person name="Z."/>
            <person name="Li"/>
            <person name="J."/>
            <person name="Li"/>
            <person name="R."/>
            <person name="Hou"/>
            <person name="M."/>
            <person name="Yang"/>
            <person name="G."/>
            <person name="Liu"/>
            <person name="G."/>
            <person name="Liu"/>
            <person name="W."/>
            <person name="Guo"/>
            <person name="J."/>
            <person name="Pan"/>
            <person name="S."/>
            <person name="Fan"/>
            <person name="G."/>
            <person name="Zhang"/>
            <person name="W."/>
            <person name="Zhang"/>
            <person name="R."/>
            <person name="Yu"/>
            <person name="J."/>
            <person name="Zhang"/>
            <person name="X."/>
            <person name="Yin"/>
            <person name="Q."/>
            <person name="Ji"/>
            <person name="C."/>
            <person name="Jin"/>
            <person name="Y."/>
            <person name="Yue"/>
            <person name="G."/>
            <person name="Liu"/>
            <person name="M."/>
            <person name="Xu"/>
            <person name="J."/>
            <person name="Liu"/>
            <person name="S."/>
            <person name="Jordana"/>
            <person name="J."/>
            <person name="Noce"/>
            <person name="A."/>
            <person name="Amills"/>
            <person name="M."/>
            <person name="Wu"/>
            <person name="D.D."/>
            <person name="Li"/>
            <person name="S."/>
            <person name="Zhou"/>
            <person name="X. and Zhong"/>
            <person name="J."/>
        </authorList>
    </citation>
    <scope>NUCLEOTIDE SEQUENCE [LARGE SCALE GENOMIC DNA]</scope>
</reference>
<dbReference type="InterPro" id="IPR005024">
    <property type="entry name" value="Snf7_fam"/>
</dbReference>
<dbReference type="GO" id="GO:0009898">
    <property type="term" value="C:cytoplasmic side of plasma membrane"/>
    <property type="evidence" value="ECO:0007669"/>
    <property type="project" value="TreeGrafter"/>
</dbReference>
<feature type="region of interest" description="Disordered" evidence="10">
    <location>
        <begin position="1"/>
        <end position="30"/>
    </location>
</feature>
<proteinExistence type="inferred from homology"/>
<reference evidence="11" key="3">
    <citation type="submission" date="2025-09" db="UniProtKB">
        <authorList>
            <consortium name="Ensembl"/>
        </authorList>
    </citation>
    <scope>IDENTIFICATION</scope>
</reference>
<keyword evidence="5" id="KW-0963">Cytoplasm</keyword>
<dbReference type="GeneTree" id="ENSGT00940000154663"/>
<organism evidence="11 12">
    <name type="scientific">Equus asinus</name>
    <name type="common">Donkey</name>
    <name type="synonym">Equus africanus asinus</name>
    <dbReference type="NCBI Taxonomy" id="9793"/>
    <lineage>
        <taxon>Eukaryota</taxon>
        <taxon>Metazoa</taxon>
        <taxon>Chordata</taxon>
        <taxon>Craniata</taxon>
        <taxon>Vertebrata</taxon>
        <taxon>Euteleostomi</taxon>
        <taxon>Mammalia</taxon>
        <taxon>Eutheria</taxon>
        <taxon>Laurasiatheria</taxon>
        <taxon>Perissodactyla</taxon>
        <taxon>Equidae</taxon>
        <taxon>Equus</taxon>
    </lineage>
</organism>
<evidence type="ECO:0000256" key="4">
    <source>
        <dbReference type="ARBA" id="ARBA00022448"/>
    </source>
</evidence>
<dbReference type="GO" id="GO:0006900">
    <property type="term" value="P:vesicle budding from membrane"/>
    <property type="evidence" value="ECO:0007669"/>
    <property type="project" value="TreeGrafter"/>
</dbReference>
<dbReference type="PANTHER" id="PTHR22761">
    <property type="entry name" value="CHARGED MULTIVESICULAR BODY PROTEIN"/>
    <property type="match status" value="1"/>
</dbReference>
<feature type="region of interest" description="Disordered" evidence="10">
    <location>
        <begin position="173"/>
        <end position="201"/>
    </location>
</feature>
<dbReference type="GO" id="GO:0015031">
    <property type="term" value="P:protein transport"/>
    <property type="evidence" value="ECO:0007669"/>
    <property type="project" value="UniProtKB-KW"/>
</dbReference>
<evidence type="ECO:0000256" key="7">
    <source>
        <dbReference type="ARBA" id="ARBA00022927"/>
    </source>
</evidence>
<evidence type="ECO:0000256" key="5">
    <source>
        <dbReference type="ARBA" id="ARBA00022490"/>
    </source>
</evidence>
<evidence type="ECO:0000256" key="2">
    <source>
        <dbReference type="ARBA" id="ARBA00004633"/>
    </source>
</evidence>